<feature type="compositionally biased region" description="Polar residues" evidence="2">
    <location>
        <begin position="24"/>
        <end position="42"/>
    </location>
</feature>
<dbReference type="SMART" id="SM00321">
    <property type="entry name" value="WSC"/>
    <property type="match status" value="1"/>
</dbReference>
<feature type="region of interest" description="Disordered" evidence="2">
    <location>
        <begin position="93"/>
        <end position="134"/>
    </location>
</feature>
<accession>A0A5C6GF08</accession>
<feature type="compositionally biased region" description="Polar residues" evidence="2">
    <location>
        <begin position="516"/>
        <end position="547"/>
    </location>
</feature>
<dbReference type="InterPro" id="IPR051589">
    <property type="entry name" value="Sialate-O-sulfotransferase"/>
</dbReference>
<dbReference type="PANTHER" id="PTHR45964:SF5">
    <property type="entry name" value="WSCD FAMILY MEMBER CG9164"/>
    <property type="match status" value="1"/>
</dbReference>
<organism evidence="4 5">
    <name type="scientific">Metarhizium rileyi (strain RCEF 4871)</name>
    <name type="common">Nomuraea rileyi</name>
    <dbReference type="NCBI Taxonomy" id="1649241"/>
    <lineage>
        <taxon>Eukaryota</taxon>
        <taxon>Fungi</taxon>
        <taxon>Dikarya</taxon>
        <taxon>Ascomycota</taxon>
        <taxon>Pezizomycotina</taxon>
        <taxon>Sordariomycetes</taxon>
        <taxon>Hypocreomycetidae</taxon>
        <taxon>Hypocreales</taxon>
        <taxon>Clavicipitaceae</taxon>
        <taxon>Metarhizium</taxon>
    </lineage>
</organism>
<dbReference type="PANTHER" id="PTHR45964">
    <property type="entry name" value="WSCD FAMILY MEMBER CG9164"/>
    <property type="match status" value="1"/>
</dbReference>
<feature type="domain" description="WSC" evidence="3">
    <location>
        <begin position="400"/>
        <end position="495"/>
    </location>
</feature>
<feature type="compositionally biased region" description="Low complexity" evidence="2">
    <location>
        <begin position="105"/>
        <end position="124"/>
    </location>
</feature>
<name>A0A5C6GF08_METRR</name>
<evidence type="ECO:0000256" key="2">
    <source>
        <dbReference type="SAM" id="MobiDB-lite"/>
    </source>
</evidence>
<reference evidence="5" key="1">
    <citation type="submission" date="2018-12" db="EMBL/GenBank/DDBJ databases">
        <title>The complete genome of Metarhizium rileyi, a key fungal pathogen of Lepidoptera.</title>
        <authorList>
            <person name="Binneck E."/>
            <person name="Lastra C.C.L."/>
            <person name="Sosa-Gomez D.R."/>
        </authorList>
    </citation>
    <scope>NUCLEOTIDE SEQUENCE [LARGE SCALE GENOMIC DNA]</scope>
    <source>
        <strain evidence="5">Cep018-CH2</strain>
    </source>
</reference>
<evidence type="ECO:0000313" key="4">
    <source>
        <dbReference type="EMBL" id="TWU76362.1"/>
    </source>
</evidence>
<evidence type="ECO:0000259" key="3">
    <source>
        <dbReference type="PROSITE" id="PS51212"/>
    </source>
</evidence>
<dbReference type="Pfam" id="PF01822">
    <property type="entry name" value="WSC"/>
    <property type="match status" value="1"/>
</dbReference>
<gene>
    <name evidence="4" type="ORF">ED733_006313</name>
</gene>
<dbReference type="AlphaFoldDB" id="A0A5C6GF08"/>
<dbReference type="PROSITE" id="PS51212">
    <property type="entry name" value="WSC"/>
    <property type="match status" value="1"/>
</dbReference>
<dbReference type="EMBL" id="SBHS01000005">
    <property type="protein sequence ID" value="TWU76362.1"/>
    <property type="molecule type" value="Genomic_DNA"/>
</dbReference>
<dbReference type="Proteomes" id="UP000317257">
    <property type="component" value="Unassembled WGS sequence"/>
</dbReference>
<feature type="compositionally biased region" description="Polar residues" evidence="2">
    <location>
        <begin position="1"/>
        <end position="16"/>
    </location>
</feature>
<comment type="caution">
    <text evidence="4">The sequence shown here is derived from an EMBL/GenBank/DDBJ whole genome shotgun (WGS) entry which is preliminary data.</text>
</comment>
<evidence type="ECO:0000313" key="5">
    <source>
        <dbReference type="Proteomes" id="UP000317257"/>
    </source>
</evidence>
<keyword evidence="1" id="KW-0677">Repeat</keyword>
<evidence type="ECO:0000256" key="1">
    <source>
        <dbReference type="ARBA" id="ARBA00022737"/>
    </source>
</evidence>
<proteinExistence type="predicted"/>
<feature type="region of interest" description="Disordered" evidence="2">
    <location>
        <begin position="503"/>
        <end position="566"/>
    </location>
</feature>
<feature type="region of interest" description="Disordered" evidence="2">
    <location>
        <begin position="1"/>
        <end position="42"/>
    </location>
</feature>
<sequence>MRSSNTEKGSQQSDVDSNADAKISENTAPFSSSSPVATSTQTSIAVSMSSIQASAAPDLLVVLADAFKPIVEASQASVSSALWKESLALTFSTLPTNVPPKRDPTSTSSTLTTDSVDDSSSSSTPEPAGLPSNRVGRLLRRELNPYNPVSDVALSMLHIVSNLVANIAGISIEPAAALADAMLAVLPLDAEAISSSILAVADQASVSVEAVVPFILPAIERARGNSVEGYIPIGHPGNLNDTFKDIITQGSIVINQITTASALTKDPTMEDILKQVADIVYAVARYSEQGGCTPGRDDAGLHLDAFVSCKPPSTDFASGNILTLDLTSSTSGRSGPATTSWNVLSTADSEAYDKLSDVVPSTYSISLALSPTGTEMAKTSSSASPSVPKADYDFGVAVSGWTYLGCFQDAISRTLVGSKPVDYLRGSMSNLTCINHCATSGYSFAGTEHGFECWCGLSIRDDAVRLPESSCNVLCQDCEKEFCGGSWVISVFRCSESDAEPGPRASISAIPEAGQDSRQLPGSSSTMTRPPLHQQSQPPSTVSSATPDSLAYEDEGEGVHTSSAGLGPIAKLLAKTRHF</sequence>
<dbReference type="InterPro" id="IPR002889">
    <property type="entry name" value="WSC_carb-bd"/>
</dbReference>
<protein>
    <recommendedName>
        <fullName evidence="3">WSC domain-containing protein</fullName>
    </recommendedName>
</protein>